<dbReference type="RefSeq" id="WP_086222549.1">
    <property type="nucleotide sequence ID" value="NZ_NGDO01000081.1"/>
</dbReference>
<gene>
    <name evidence="1" type="ORF">B9X58_17505</name>
</gene>
<dbReference type="EMBL" id="NGDO01000081">
    <property type="protein sequence ID" value="OTL93927.1"/>
    <property type="molecule type" value="Genomic_DNA"/>
</dbReference>
<evidence type="ECO:0000313" key="1">
    <source>
        <dbReference type="EMBL" id="OTL93927.1"/>
    </source>
</evidence>
<organism evidence="1 2">
    <name type="scientific">Acinetobacter nosocomialis</name>
    <dbReference type="NCBI Taxonomy" id="106654"/>
    <lineage>
        <taxon>Bacteria</taxon>
        <taxon>Pseudomonadati</taxon>
        <taxon>Pseudomonadota</taxon>
        <taxon>Gammaproteobacteria</taxon>
        <taxon>Moraxellales</taxon>
        <taxon>Moraxellaceae</taxon>
        <taxon>Acinetobacter</taxon>
        <taxon>Acinetobacter calcoaceticus/baumannii complex</taxon>
    </lineage>
</organism>
<reference evidence="1 2" key="1">
    <citation type="submission" date="2017-05" db="EMBL/GenBank/DDBJ databases">
        <authorList>
            <person name="Kreiswirth B."/>
            <person name="Manca C."/>
            <person name="Chen L."/>
            <person name="Evans S."/>
            <person name="Fowler V."/>
            <person name="Patel R."/>
            <person name="Chambers H."/>
            <person name="Bonomo R."/>
            <person name="Paul V."/>
            <person name="Sankar J."/>
            <person name="Gaind R."/>
            <person name="Ray P."/>
            <person name="Gautam V."/>
            <person name="Biswal M."/>
            <person name="Datta S."/>
            <person name="Walia K."/>
            <person name="Adams M."/>
            <person name="Nelson K."/>
            <person name="Sutton G."/>
            <person name="Fouts D."/>
            <person name="Hujer K."/>
            <person name="Hujer A."/>
        </authorList>
    </citation>
    <scope>NUCLEOTIDE SEQUENCE [LARGE SCALE GENOMIC DNA]</scope>
    <source>
        <strain evidence="1 2">PR324</strain>
    </source>
</reference>
<sequence>MKKLKYQYQQSVKKPRSNGLFWEYFPNMKSVHYKKFSTQQEKSFYSIHCIEYKDYPLKLRVARGPGLADAWDDLPTYVTKVAKSWKHNSKRAHQYYKRGGPTCLNN</sequence>
<dbReference type="AlphaFoldDB" id="A0AB36LXK4"/>
<proteinExistence type="predicted"/>
<protein>
    <submittedName>
        <fullName evidence="1">Uncharacterized protein</fullName>
    </submittedName>
</protein>
<name>A0AB36LXK4_ACINO</name>
<dbReference type="Proteomes" id="UP000194767">
    <property type="component" value="Unassembled WGS sequence"/>
</dbReference>
<accession>A0AB36LXK4</accession>
<comment type="caution">
    <text evidence="1">The sequence shown here is derived from an EMBL/GenBank/DDBJ whole genome shotgun (WGS) entry which is preliminary data.</text>
</comment>
<evidence type="ECO:0000313" key="2">
    <source>
        <dbReference type="Proteomes" id="UP000194767"/>
    </source>
</evidence>